<evidence type="ECO:0000313" key="6">
    <source>
        <dbReference type="Proteomes" id="UP000746690"/>
    </source>
</evidence>
<sequence>MKFILTVFIIMSSLQMMSQKKGSFVYNRTPLNDVIIELEKEFDIKLSFNSELIENQFVTFQSEDALLESVLNAIEGQTNIEFFKVSERYYILKHQATIDLTTTQKLNEVVVNEYLTSGVYKETDGSFVISPINLGILPGLTEPDVLQSLQLFPGIQSPSETASGLYVRGGTPDQNLILWDGIKMYHSGHFFDMISAFNPYITEEVNFYTGGTKAKYGSRISSVIDITSFNKIPEKIEGGAGFNMLHADFYIKVPVNRKIAIIGSVRRSFTDAFKSITFNNISKRIFQNTKISDGKKIFQGRGIDFLTERFYFIDHTIKTIIKPDDNNKITFSNIYNRNELDNEFSGQFDQSISDNIDINNRGSSVLWNHNYNRTFSHAFQAYYSNFDLDYSGLSYNENEEVTLYETIKRNMVHDFGMSFDTNWKINKKSKLGLGYQLSSNKIHYQLEYGNQVKNNVFEVETFIDKHSNNSHAFYSDYAYKNSNKLTINVGLRANYISTFKKFFFEPRLHLNTQITPCLKFKSSVEQLHQEVSQIVEFETKDFGLENQIWVLADGVNIPILKSFQLTGGFLFNKDGWHIGIDGYIKKVNGITSLTRGFDNNEENKNFFQGKSDVLGLDILIKKKIDNYRTWLSYSLINNRFTFKEVNEGYPFPGNFDIKHHFTWAHSYSWNNFNVSLGWNIRTGRPYTRALNVVKAENDFGTKYTKINSNRLPFYNRLDVSAFYKFNLSSVKNKWNAKIGLSILNVTNTNNLLKRTYREFDFVDQGSTNTVFQEIDKFSLGITPNLSFRVKF</sequence>
<feature type="domain" description="TonB-dependent receptor plug" evidence="3">
    <location>
        <begin position="144"/>
        <end position="219"/>
    </location>
</feature>
<dbReference type="Pfam" id="PF16344">
    <property type="entry name" value="FecR_C"/>
    <property type="match status" value="1"/>
</dbReference>
<comment type="caution">
    <text evidence="5">The sequence shown here is derived from an EMBL/GenBank/DDBJ whole genome shotgun (WGS) entry which is preliminary data.</text>
</comment>
<evidence type="ECO:0000313" key="5">
    <source>
        <dbReference type="EMBL" id="NMH89349.1"/>
    </source>
</evidence>
<dbReference type="RefSeq" id="WP_169676243.1">
    <property type="nucleotide sequence ID" value="NZ_JABBHF010000011.1"/>
</dbReference>
<keyword evidence="5" id="KW-0675">Receptor</keyword>
<dbReference type="EMBL" id="JABBHF010000011">
    <property type="protein sequence ID" value="NMH89349.1"/>
    <property type="molecule type" value="Genomic_DNA"/>
</dbReference>
<gene>
    <name evidence="5" type="ORF">HHX25_17695</name>
</gene>
<dbReference type="Gene3D" id="2.170.130.10">
    <property type="entry name" value="TonB-dependent receptor, plug domain"/>
    <property type="match status" value="1"/>
</dbReference>
<name>A0ABX1S3L8_9FLAO</name>
<keyword evidence="1" id="KW-0798">TonB box</keyword>
<protein>
    <submittedName>
        <fullName evidence="5">TonB-dependent receptor plug domain-containing protein</fullName>
    </submittedName>
</protein>
<keyword evidence="1" id="KW-0472">Membrane</keyword>
<comment type="similarity">
    <text evidence="1">Belongs to the TonB-dependent receptor family.</text>
</comment>
<dbReference type="InterPro" id="IPR032508">
    <property type="entry name" value="FecR_C"/>
</dbReference>
<keyword evidence="6" id="KW-1185">Reference proteome</keyword>
<dbReference type="InterPro" id="IPR000531">
    <property type="entry name" value="Beta-barrel_TonB"/>
</dbReference>
<dbReference type="SUPFAM" id="SSF56935">
    <property type="entry name" value="Porins"/>
    <property type="match status" value="1"/>
</dbReference>
<proteinExistence type="inferred from homology"/>
<evidence type="ECO:0000259" key="2">
    <source>
        <dbReference type="Pfam" id="PF00593"/>
    </source>
</evidence>
<dbReference type="InterPro" id="IPR037066">
    <property type="entry name" value="Plug_dom_sf"/>
</dbReference>
<evidence type="ECO:0000259" key="4">
    <source>
        <dbReference type="Pfam" id="PF16344"/>
    </source>
</evidence>
<dbReference type="Gene3D" id="3.55.50.30">
    <property type="match status" value="1"/>
</dbReference>
<evidence type="ECO:0000259" key="3">
    <source>
        <dbReference type="Pfam" id="PF07715"/>
    </source>
</evidence>
<organism evidence="5 6">
    <name type="scientific">Flavivirga algicola</name>
    <dbReference type="NCBI Taxonomy" id="2729136"/>
    <lineage>
        <taxon>Bacteria</taxon>
        <taxon>Pseudomonadati</taxon>
        <taxon>Bacteroidota</taxon>
        <taxon>Flavobacteriia</taxon>
        <taxon>Flavobacteriales</taxon>
        <taxon>Flavobacteriaceae</taxon>
        <taxon>Flavivirga</taxon>
    </lineage>
</organism>
<evidence type="ECO:0000256" key="1">
    <source>
        <dbReference type="RuleBase" id="RU003357"/>
    </source>
</evidence>
<reference evidence="5 6" key="1">
    <citation type="submission" date="2020-04" db="EMBL/GenBank/DDBJ databases">
        <title>A Flavivirga sp. nov.</title>
        <authorList>
            <person name="Sun X."/>
        </authorList>
    </citation>
    <scope>NUCLEOTIDE SEQUENCE [LARGE SCALE GENOMIC DNA]</scope>
    <source>
        <strain evidence="5 6">Y03</strain>
    </source>
</reference>
<feature type="domain" description="TonB-dependent receptor-like beta-barrel" evidence="2">
    <location>
        <begin position="328"/>
        <end position="744"/>
    </location>
</feature>
<dbReference type="Proteomes" id="UP000746690">
    <property type="component" value="Unassembled WGS sequence"/>
</dbReference>
<dbReference type="Pfam" id="PF07715">
    <property type="entry name" value="Plug"/>
    <property type="match status" value="1"/>
</dbReference>
<dbReference type="Pfam" id="PF00593">
    <property type="entry name" value="TonB_dep_Rec_b-barrel"/>
    <property type="match status" value="1"/>
</dbReference>
<accession>A0ABX1S3L8</accession>
<dbReference type="InterPro" id="IPR012910">
    <property type="entry name" value="Plug_dom"/>
</dbReference>
<comment type="subcellular location">
    <subcellularLocation>
        <location evidence="1">Cell outer membrane</location>
    </subcellularLocation>
</comment>
<feature type="domain" description="Protein FecR C-terminal" evidence="4">
    <location>
        <begin position="24"/>
        <end position="91"/>
    </location>
</feature>